<dbReference type="Pfam" id="PF05164">
    <property type="entry name" value="ZapA"/>
    <property type="match status" value="1"/>
</dbReference>
<feature type="region of interest" description="Disordered" evidence="10">
    <location>
        <begin position="74"/>
        <end position="97"/>
    </location>
</feature>
<evidence type="ECO:0000313" key="12">
    <source>
        <dbReference type="Proteomes" id="UP000761264"/>
    </source>
</evidence>
<dbReference type="Gene3D" id="3.30.160.880">
    <property type="entry name" value="Cell division protein ZapA protomer, N-terminal domain"/>
    <property type="match status" value="1"/>
</dbReference>
<keyword evidence="12" id="KW-1185">Reference proteome</keyword>
<organism evidence="11 12">
    <name type="scientific">Pelagibius litoralis</name>
    <dbReference type="NCBI Taxonomy" id="374515"/>
    <lineage>
        <taxon>Bacteria</taxon>
        <taxon>Pseudomonadati</taxon>
        <taxon>Pseudomonadota</taxon>
        <taxon>Alphaproteobacteria</taxon>
        <taxon>Rhodospirillales</taxon>
        <taxon>Rhodovibrionaceae</taxon>
        <taxon>Pelagibius</taxon>
    </lineage>
</organism>
<reference evidence="11" key="1">
    <citation type="submission" date="2020-03" db="EMBL/GenBank/DDBJ databases">
        <title>Genome of Pelagibius litoralis DSM 21314T.</title>
        <authorList>
            <person name="Wang G."/>
        </authorList>
    </citation>
    <scope>NUCLEOTIDE SEQUENCE</scope>
    <source>
        <strain evidence="11">DSM 21314</strain>
    </source>
</reference>
<dbReference type="Proteomes" id="UP000761264">
    <property type="component" value="Unassembled WGS sequence"/>
</dbReference>
<keyword evidence="5" id="KW-0717">Septation</keyword>
<dbReference type="PANTHER" id="PTHR34981:SF1">
    <property type="entry name" value="CELL DIVISION PROTEIN ZAPA"/>
    <property type="match status" value="1"/>
</dbReference>
<dbReference type="GO" id="GO:0032153">
    <property type="term" value="C:cell division site"/>
    <property type="evidence" value="ECO:0007669"/>
    <property type="project" value="TreeGrafter"/>
</dbReference>
<dbReference type="GO" id="GO:0000917">
    <property type="term" value="P:division septum assembly"/>
    <property type="evidence" value="ECO:0007669"/>
    <property type="project" value="UniProtKB-KW"/>
</dbReference>
<evidence type="ECO:0000256" key="8">
    <source>
        <dbReference type="ARBA" id="ARBA00026068"/>
    </source>
</evidence>
<comment type="function">
    <text evidence="7">Activator of cell division through the inhibition of FtsZ GTPase activity, therefore promoting FtsZ assembly into bundles of protofilaments necessary for the formation of the division Z ring. It is recruited early at mid-cell but it is not essential for cell division.</text>
</comment>
<dbReference type="InterPro" id="IPR042233">
    <property type="entry name" value="Cell_div_ZapA_N"/>
</dbReference>
<evidence type="ECO:0000256" key="4">
    <source>
        <dbReference type="ARBA" id="ARBA00022618"/>
    </source>
</evidence>
<dbReference type="SUPFAM" id="SSF102829">
    <property type="entry name" value="Cell division protein ZapA-like"/>
    <property type="match status" value="1"/>
</dbReference>
<keyword evidence="6" id="KW-0131">Cell cycle</keyword>
<comment type="caution">
    <text evidence="11">The sequence shown here is derived from an EMBL/GenBank/DDBJ whole genome shotgun (WGS) entry which is preliminary data.</text>
</comment>
<name>A0A967EZZ3_9PROT</name>
<dbReference type="GO" id="GO:0000921">
    <property type="term" value="P:septin ring assembly"/>
    <property type="evidence" value="ECO:0007669"/>
    <property type="project" value="TreeGrafter"/>
</dbReference>
<accession>A0A967EZZ3</accession>
<feature type="compositionally biased region" description="Low complexity" evidence="10">
    <location>
        <begin position="79"/>
        <end position="92"/>
    </location>
</feature>
<dbReference type="AlphaFoldDB" id="A0A967EZZ3"/>
<evidence type="ECO:0000256" key="6">
    <source>
        <dbReference type="ARBA" id="ARBA00023306"/>
    </source>
</evidence>
<dbReference type="InterPro" id="IPR036192">
    <property type="entry name" value="Cell_div_ZapA-like_sf"/>
</dbReference>
<evidence type="ECO:0000256" key="5">
    <source>
        <dbReference type="ARBA" id="ARBA00023210"/>
    </source>
</evidence>
<dbReference type="PANTHER" id="PTHR34981">
    <property type="entry name" value="CELL DIVISION PROTEIN ZAPA"/>
    <property type="match status" value="1"/>
</dbReference>
<sequence>MAQISLMVHGRSYQVTCDDGQESHLKKLAEHIDRKVVELEGSIGQVGEQRLLFMSCLLVADELFDARRQIDGLKAGETPSGRGAANPAPGAGEEQASRALDACAQRIEALAARLQEA</sequence>
<dbReference type="GO" id="GO:0005829">
    <property type="term" value="C:cytosol"/>
    <property type="evidence" value="ECO:0007669"/>
    <property type="project" value="TreeGrafter"/>
</dbReference>
<dbReference type="RefSeq" id="WP_167227168.1">
    <property type="nucleotide sequence ID" value="NZ_JAAQPH010000014.1"/>
</dbReference>
<comment type="subunit">
    <text evidence="8">Homodimer. Interacts with FtsZ.</text>
</comment>
<dbReference type="EMBL" id="JAAQPH010000014">
    <property type="protein sequence ID" value="NIA70502.1"/>
    <property type="molecule type" value="Genomic_DNA"/>
</dbReference>
<evidence type="ECO:0000256" key="3">
    <source>
        <dbReference type="ARBA" id="ARBA00022490"/>
    </source>
</evidence>
<keyword evidence="4 11" id="KW-0132">Cell division</keyword>
<evidence type="ECO:0000256" key="7">
    <source>
        <dbReference type="ARBA" id="ARBA00024910"/>
    </source>
</evidence>
<evidence type="ECO:0000256" key="2">
    <source>
        <dbReference type="ARBA" id="ARBA00015195"/>
    </source>
</evidence>
<evidence type="ECO:0000256" key="1">
    <source>
        <dbReference type="ARBA" id="ARBA00004496"/>
    </source>
</evidence>
<proteinExistence type="predicted"/>
<evidence type="ECO:0000313" key="11">
    <source>
        <dbReference type="EMBL" id="NIA70502.1"/>
    </source>
</evidence>
<gene>
    <name evidence="11" type="ORF">HBA54_18055</name>
</gene>
<evidence type="ECO:0000256" key="10">
    <source>
        <dbReference type="SAM" id="MobiDB-lite"/>
    </source>
</evidence>
<dbReference type="GO" id="GO:0043093">
    <property type="term" value="P:FtsZ-dependent cytokinesis"/>
    <property type="evidence" value="ECO:0007669"/>
    <property type="project" value="TreeGrafter"/>
</dbReference>
<dbReference type="GO" id="GO:0030428">
    <property type="term" value="C:cell septum"/>
    <property type="evidence" value="ECO:0007669"/>
    <property type="project" value="TreeGrafter"/>
</dbReference>
<protein>
    <recommendedName>
        <fullName evidence="2">Cell division protein ZapA</fullName>
    </recommendedName>
    <alternativeName>
        <fullName evidence="9">Z ring-associated protein ZapA</fullName>
    </alternativeName>
</protein>
<dbReference type="InterPro" id="IPR007838">
    <property type="entry name" value="Cell_div_ZapA-like"/>
</dbReference>
<evidence type="ECO:0000256" key="9">
    <source>
        <dbReference type="ARBA" id="ARBA00033158"/>
    </source>
</evidence>
<comment type="subcellular location">
    <subcellularLocation>
        <location evidence="1">Cytoplasm</location>
    </subcellularLocation>
</comment>
<keyword evidence="3" id="KW-0963">Cytoplasm</keyword>